<comment type="caution">
    <text evidence="14">The sequence shown here is derived from an EMBL/GenBank/DDBJ whole genome shotgun (WGS) entry which is preliminary data.</text>
</comment>
<comment type="cofactor">
    <cofactor evidence="2">
        <name>Zn(2+)</name>
        <dbReference type="ChEBI" id="CHEBI:29105"/>
    </cofactor>
</comment>
<dbReference type="PIRSF" id="PIRSF001480">
    <property type="entry name" value="Mannose-6-phosphate_isomerase"/>
    <property type="match status" value="1"/>
</dbReference>
<dbReference type="EC" id="5.3.1.8" evidence="6"/>
<feature type="domain" description="Phosphomannose isomerase type I catalytic" evidence="13">
    <location>
        <begin position="6"/>
        <end position="152"/>
    </location>
</feature>
<protein>
    <recommendedName>
        <fullName evidence="7">Mannose-6-phosphate isomerase</fullName>
        <ecNumber evidence="6">5.3.1.8</ecNumber>
    </recommendedName>
    <alternativeName>
        <fullName evidence="11">Phosphohexomutase</fullName>
    </alternativeName>
    <alternativeName>
        <fullName evidence="12">Phosphomannose isomerase</fullName>
    </alternativeName>
</protein>
<evidence type="ECO:0000313" key="14">
    <source>
        <dbReference type="EMBL" id="KAK5989691.1"/>
    </source>
</evidence>
<evidence type="ECO:0000313" key="15">
    <source>
        <dbReference type="Proteomes" id="UP001338125"/>
    </source>
</evidence>
<proteinExistence type="inferred from homology"/>
<evidence type="ECO:0000256" key="4">
    <source>
        <dbReference type="ARBA" id="ARBA00004666"/>
    </source>
</evidence>
<dbReference type="Gene3D" id="2.60.120.10">
    <property type="entry name" value="Jelly Rolls"/>
    <property type="match status" value="2"/>
</dbReference>
<name>A0ABR0SDF7_9HYPO</name>
<dbReference type="Pfam" id="PF20511">
    <property type="entry name" value="PMI_typeI_cat"/>
    <property type="match status" value="1"/>
</dbReference>
<evidence type="ECO:0000259" key="13">
    <source>
        <dbReference type="Pfam" id="PF20511"/>
    </source>
</evidence>
<dbReference type="GO" id="GO:0016853">
    <property type="term" value="F:isomerase activity"/>
    <property type="evidence" value="ECO:0007669"/>
    <property type="project" value="UniProtKB-KW"/>
</dbReference>
<evidence type="ECO:0000256" key="1">
    <source>
        <dbReference type="ARBA" id="ARBA00000757"/>
    </source>
</evidence>
<dbReference type="SUPFAM" id="SSF51182">
    <property type="entry name" value="RmlC-like cupins"/>
    <property type="match status" value="1"/>
</dbReference>
<evidence type="ECO:0000256" key="11">
    <source>
        <dbReference type="ARBA" id="ARBA00029741"/>
    </source>
</evidence>
<dbReference type="InterPro" id="IPR001250">
    <property type="entry name" value="Man6P_Isoase-1"/>
</dbReference>
<evidence type="ECO:0000256" key="3">
    <source>
        <dbReference type="ARBA" id="ARBA00002564"/>
    </source>
</evidence>
<evidence type="ECO:0000256" key="6">
    <source>
        <dbReference type="ARBA" id="ARBA00011956"/>
    </source>
</evidence>
<keyword evidence="10 14" id="KW-0413">Isomerase</keyword>
<comment type="similarity">
    <text evidence="5">Belongs to the mannose-6-phosphate isomerase type 1 family.</text>
</comment>
<evidence type="ECO:0000256" key="10">
    <source>
        <dbReference type="ARBA" id="ARBA00023235"/>
    </source>
</evidence>
<organism evidence="14 15">
    <name type="scientific">Cladobotryum mycophilum</name>
    <dbReference type="NCBI Taxonomy" id="491253"/>
    <lineage>
        <taxon>Eukaryota</taxon>
        <taxon>Fungi</taxon>
        <taxon>Dikarya</taxon>
        <taxon>Ascomycota</taxon>
        <taxon>Pezizomycotina</taxon>
        <taxon>Sordariomycetes</taxon>
        <taxon>Hypocreomycetidae</taxon>
        <taxon>Hypocreales</taxon>
        <taxon>Hypocreaceae</taxon>
        <taxon>Cladobotryum</taxon>
    </lineage>
</organism>
<comment type="pathway">
    <text evidence="4">Nucleotide-sugar biosynthesis; GDP-alpha-D-mannose biosynthesis; alpha-D-mannose 1-phosphate from D-fructose 6-phosphate: step 1/2.</text>
</comment>
<dbReference type="InterPro" id="IPR046457">
    <property type="entry name" value="PMI_typeI_cat"/>
</dbReference>
<dbReference type="Gene3D" id="1.10.441.10">
    <property type="entry name" value="Phosphomannose Isomerase, domain 2"/>
    <property type="match status" value="1"/>
</dbReference>
<evidence type="ECO:0000256" key="2">
    <source>
        <dbReference type="ARBA" id="ARBA00001947"/>
    </source>
</evidence>
<evidence type="ECO:0000256" key="9">
    <source>
        <dbReference type="ARBA" id="ARBA00022833"/>
    </source>
</evidence>
<dbReference type="InterPro" id="IPR016305">
    <property type="entry name" value="Mannose-6-P_Isomerase"/>
</dbReference>
<dbReference type="PANTHER" id="PTHR10309:SF4">
    <property type="entry name" value="MANNOSE-6-PHOSPHATE ISOMERASE"/>
    <property type="match status" value="1"/>
</dbReference>
<dbReference type="PANTHER" id="PTHR10309">
    <property type="entry name" value="MANNOSE-6-PHOSPHATE ISOMERASE"/>
    <property type="match status" value="1"/>
</dbReference>
<comment type="function">
    <text evidence="3">Involved in the synthesis of the GDP-mannose and dolichol-phosphate-mannose required for a number of critical mannosyl transfer reactions.</text>
</comment>
<keyword evidence="8" id="KW-0479">Metal-binding</keyword>
<gene>
    <name evidence="14" type="ORF">PT974_07946</name>
</gene>
<dbReference type="InterPro" id="IPR014710">
    <property type="entry name" value="RmlC-like_jellyroll"/>
</dbReference>
<evidence type="ECO:0000256" key="12">
    <source>
        <dbReference type="ARBA" id="ARBA00030762"/>
    </source>
</evidence>
<accession>A0ABR0SDF7</accession>
<comment type="catalytic activity">
    <reaction evidence="1">
        <text>D-mannose 6-phosphate = D-fructose 6-phosphate</text>
        <dbReference type="Rhea" id="RHEA:12356"/>
        <dbReference type="ChEBI" id="CHEBI:58735"/>
        <dbReference type="ChEBI" id="CHEBI:61527"/>
        <dbReference type="EC" id="5.3.1.8"/>
    </reaction>
</comment>
<dbReference type="Proteomes" id="UP001338125">
    <property type="component" value="Unassembled WGS sequence"/>
</dbReference>
<reference evidence="14 15" key="1">
    <citation type="submission" date="2024-01" db="EMBL/GenBank/DDBJ databases">
        <title>Complete genome of Cladobotryum mycophilum ATHUM6906.</title>
        <authorList>
            <person name="Christinaki A.C."/>
            <person name="Myridakis A.I."/>
            <person name="Kouvelis V.N."/>
        </authorList>
    </citation>
    <scope>NUCLEOTIDE SEQUENCE [LARGE SCALE GENOMIC DNA]</scope>
    <source>
        <strain evidence="14 15">ATHUM6906</strain>
    </source>
</reference>
<sequence length="434" mass="47772">MQQGLLLQLSCGISRNDWGKQGKDTLVYKIAQTFPTGEKLRDEGELPYAEVWMGTHPQLPSRVMGTGEPLLDVIEKNPCVDCNATGCNSPDGLGIMFKVLAIEKTLSIQAHPTSELAKMLHAKHGDIYPDANEKPEMIVALTECEALVGFRPASEIHDIVAHVTPLRNLLGEKHTDALLQATEKPKKSDVSRTEVENAVQSAFDSFLRVDQDTVEASYRDFLHFLDSIQGPALQNLPEAVQDALYIARREINEWPHDIGVFVILFMNLVKLSPWESLFIPVGDIHAYVSGEMMECMIPSANLLRAGFTHKVKDIDNLIPLLNFRPDEPVRIQPRSHNPAQSQAEGTCHVHYDEPAGRFAISRIVVDPQDPKINIGSVKGPSMLICMNGMGEIDADGNNQKLQFGSVFYIGCGATVSITNIGGDVLTCYGAHIPN</sequence>
<dbReference type="CDD" id="cd07011">
    <property type="entry name" value="cupin_PMI_type_I_N"/>
    <property type="match status" value="1"/>
</dbReference>
<dbReference type="InterPro" id="IPR011051">
    <property type="entry name" value="RmlC_Cupin_sf"/>
</dbReference>
<keyword evidence="15" id="KW-1185">Reference proteome</keyword>
<dbReference type="NCBIfam" id="TIGR00218">
    <property type="entry name" value="manA"/>
    <property type="match status" value="1"/>
</dbReference>
<evidence type="ECO:0000256" key="5">
    <source>
        <dbReference type="ARBA" id="ARBA00010772"/>
    </source>
</evidence>
<dbReference type="EMBL" id="JAVFKD010000014">
    <property type="protein sequence ID" value="KAK5989691.1"/>
    <property type="molecule type" value="Genomic_DNA"/>
</dbReference>
<evidence type="ECO:0000256" key="8">
    <source>
        <dbReference type="ARBA" id="ARBA00022723"/>
    </source>
</evidence>
<keyword evidence="9" id="KW-0862">Zinc</keyword>
<dbReference type="PRINTS" id="PR00714">
    <property type="entry name" value="MAN6PISMRASE"/>
</dbReference>
<evidence type="ECO:0000256" key="7">
    <source>
        <dbReference type="ARBA" id="ARBA00018236"/>
    </source>
</evidence>